<evidence type="ECO:0000256" key="8">
    <source>
        <dbReference type="RuleBase" id="RU362002"/>
    </source>
</evidence>
<reference evidence="10 11" key="1">
    <citation type="submission" date="2022-01" db="EMBL/GenBank/DDBJ databases">
        <title>A chromosomal length assembly of Cordylochernes scorpioides.</title>
        <authorList>
            <person name="Zeh D."/>
            <person name="Zeh J."/>
        </authorList>
    </citation>
    <scope>NUCLEOTIDE SEQUENCE [LARGE SCALE GENOMIC DNA]</scope>
    <source>
        <strain evidence="10">IN4F17</strain>
        <tissue evidence="10">Whole Body</tissue>
    </source>
</reference>
<dbReference type="EMBL" id="CP092869">
    <property type="protein sequence ID" value="UYV70578.1"/>
    <property type="molecule type" value="Genomic_DNA"/>
</dbReference>
<dbReference type="Gene3D" id="1.10.3430.10">
    <property type="entry name" value="Ammonium transporter AmtB like domains"/>
    <property type="match status" value="1"/>
</dbReference>
<evidence type="ECO:0000256" key="5">
    <source>
        <dbReference type="ARBA" id="ARBA00022989"/>
    </source>
</evidence>
<evidence type="ECO:0000259" key="9">
    <source>
        <dbReference type="Pfam" id="PF00909"/>
    </source>
</evidence>
<dbReference type="InterPro" id="IPR029020">
    <property type="entry name" value="Ammonium/urea_transptr"/>
</dbReference>
<dbReference type="SUPFAM" id="SSF111352">
    <property type="entry name" value="Ammonium transporter"/>
    <property type="match status" value="1"/>
</dbReference>
<keyword evidence="3 8" id="KW-0813">Transport</keyword>
<dbReference type="InterPro" id="IPR024041">
    <property type="entry name" value="NH4_transpt_AmtB-like_dom"/>
</dbReference>
<keyword evidence="11" id="KW-1185">Reference proteome</keyword>
<evidence type="ECO:0000256" key="6">
    <source>
        <dbReference type="ARBA" id="ARBA00023136"/>
    </source>
</evidence>
<comment type="subcellular location">
    <subcellularLocation>
        <location evidence="8">Cell membrane</location>
        <topology evidence="8">Multi-pass membrane protein</topology>
    </subcellularLocation>
    <subcellularLocation>
        <location evidence="1">Membrane</location>
        <topology evidence="1">Multi-pass membrane protein</topology>
    </subcellularLocation>
</comment>
<keyword evidence="6 8" id="KW-0472">Membrane</keyword>
<feature type="transmembrane region" description="Helical" evidence="8">
    <location>
        <begin position="40"/>
        <end position="63"/>
    </location>
</feature>
<feature type="domain" description="Ammonium transporter AmtB-like" evidence="9">
    <location>
        <begin position="48"/>
        <end position="435"/>
    </location>
</feature>
<evidence type="ECO:0000256" key="1">
    <source>
        <dbReference type="ARBA" id="ARBA00004141"/>
    </source>
</evidence>
<keyword evidence="4 8" id="KW-0812">Transmembrane</keyword>
<evidence type="ECO:0000313" key="10">
    <source>
        <dbReference type="EMBL" id="UYV70578.1"/>
    </source>
</evidence>
<dbReference type="InterPro" id="IPR018047">
    <property type="entry name" value="Ammonium_transpt_CS"/>
</dbReference>
<evidence type="ECO:0000256" key="3">
    <source>
        <dbReference type="ARBA" id="ARBA00022448"/>
    </source>
</evidence>
<feature type="transmembrane region" description="Helical" evidence="8">
    <location>
        <begin position="118"/>
        <end position="139"/>
    </location>
</feature>
<feature type="transmembrane region" description="Helical" evidence="8">
    <location>
        <begin position="383"/>
        <end position="409"/>
    </location>
</feature>
<feature type="transmembrane region" description="Helical" evidence="8">
    <location>
        <begin position="289"/>
        <end position="310"/>
    </location>
</feature>
<dbReference type="PROSITE" id="PS01219">
    <property type="entry name" value="AMMONIUM_TRANSP"/>
    <property type="match status" value="1"/>
</dbReference>
<dbReference type="Pfam" id="PF00909">
    <property type="entry name" value="Ammonium_transp"/>
    <property type="match status" value="1"/>
</dbReference>
<gene>
    <name evidence="10" type="ORF">LAZ67_7003588</name>
</gene>
<accession>A0ABY6KP28</accession>
<feature type="transmembrane region" description="Helical" evidence="8">
    <location>
        <begin position="228"/>
        <end position="249"/>
    </location>
</feature>
<evidence type="ECO:0000256" key="4">
    <source>
        <dbReference type="ARBA" id="ARBA00022692"/>
    </source>
</evidence>
<proteinExistence type="inferred from homology"/>
<dbReference type="PANTHER" id="PTHR11730">
    <property type="entry name" value="AMMONIUM TRANSPORTER"/>
    <property type="match status" value="1"/>
</dbReference>
<keyword evidence="7 8" id="KW-0924">Ammonia transport</keyword>
<feature type="transmembrane region" description="Helical" evidence="8">
    <location>
        <begin position="151"/>
        <end position="169"/>
    </location>
</feature>
<feature type="transmembrane region" description="Helical" evidence="8">
    <location>
        <begin position="345"/>
        <end position="363"/>
    </location>
</feature>
<protein>
    <recommendedName>
        <fullName evidence="8">Ammonium transporter</fullName>
    </recommendedName>
</protein>
<evidence type="ECO:0000313" key="11">
    <source>
        <dbReference type="Proteomes" id="UP001235939"/>
    </source>
</evidence>
<organism evidence="10 11">
    <name type="scientific">Cordylochernes scorpioides</name>
    <dbReference type="NCBI Taxonomy" id="51811"/>
    <lineage>
        <taxon>Eukaryota</taxon>
        <taxon>Metazoa</taxon>
        <taxon>Ecdysozoa</taxon>
        <taxon>Arthropoda</taxon>
        <taxon>Chelicerata</taxon>
        <taxon>Arachnida</taxon>
        <taxon>Pseudoscorpiones</taxon>
        <taxon>Cheliferoidea</taxon>
        <taxon>Chernetidae</taxon>
        <taxon>Cordylochernes</taxon>
    </lineage>
</organism>
<feature type="transmembrane region" description="Helical" evidence="8">
    <location>
        <begin position="75"/>
        <end position="92"/>
    </location>
</feature>
<dbReference type="Proteomes" id="UP001235939">
    <property type="component" value="Chromosome 07"/>
</dbReference>
<name>A0ABY6KP28_9ARAC</name>
<evidence type="ECO:0000256" key="7">
    <source>
        <dbReference type="ARBA" id="ARBA00023177"/>
    </source>
</evidence>
<feature type="transmembrane region" description="Helical" evidence="8">
    <location>
        <begin position="261"/>
        <end position="282"/>
    </location>
</feature>
<sequence length="495" mass="53065">MANSTEESLGADDATWILTSSFVIFTMQTEFELNTVLCVAWFKMLNAMLYVAGFGLLEAGSVAQKNEVNILMKNAVDVVLGGLSYWMFGYGLQYGTGPGTSWFCGVGSFFLDASKETMGVVFATFVFQLSFATTATTIVSGAMAERADFSAYCLFSFGNTITYCIPAGWVWGSHGFLNRMGVLDFAGSGAVHLTGGASALVAALMLGPRRGRFDPKGPPLQAGNPANLIVGTFILWWGWLVFNCGSTFGVKNHRWKYAGRAAINTLVASLGGGVVAIVVSFLKTKRYGVSDIVNGILGALVGVTAGSAFLTPRESLAVGAVGAWLVNEAPPLLDKIRVDDPVGAVAVHGMGGIWGLLAVGLFIEADRTLELSHGRSGLLRGGGGYLLGVQALAIVSIVLWSAGSTFLLLKAIDLVLPIRLAPEEEELGADYAEHGVRHEGYKYEEMLARMHRPRPSTDAPPRSQWDRLLLRAHLRTKAWEEIKKEDDGESCCLVQ</sequence>
<dbReference type="NCBIfam" id="TIGR00836">
    <property type="entry name" value="amt"/>
    <property type="match status" value="1"/>
</dbReference>
<evidence type="ECO:0000256" key="2">
    <source>
        <dbReference type="ARBA" id="ARBA00005887"/>
    </source>
</evidence>
<comment type="similarity">
    <text evidence="2 8">Belongs to the ammonia transporter channel (TC 1.A.11.2) family.</text>
</comment>
<dbReference type="InterPro" id="IPR001905">
    <property type="entry name" value="Ammonium_transpt"/>
</dbReference>
<dbReference type="PANTHER" id="PTHR11730:SF58">
    <property type="entry name" value="AMMONIUM TRANSPORTER"/>
    <property type="match status" value="1"/>
</dbReference>
<feature type="transmembrane region" description="Helical" evidence="8">
    <location>
        <begin position="189"/>
        <end position="207"/>
    </location>
</feature>
<keyword evidence="5 8" id="KW-1133">Transmembrane helix</keyword>